<feature type="domain" description="Deubiquitinating enzyme MINDY-3/4 conserved" evidence="3">
    <location>
        <begin position="321"/>
        <end position="630"/>
    </location>
</feature>
<evidence type="ECO:0000259" key="3">
    <source>
        <dbReference type="SMART" id="SM01174"/>
    </source>
</evidence>
<evidence type="ECO:0000256" key="2">
    <source>
        <dbReference type="SAM" id="MobiDB-lite"/>
    </source>
</evidence>
<dbReference type="PANTHER" id="PTHR12473:SF8">
    <property type="entry name" value="UBIQUITIN CARBOXYL-TERMINAL HYDROLASE MINDY-4-RELATED"/>
    <property type="match status" value="1"/>
</dbReference>
<proteinExistence type="inferred from homology"/>
<comment type="similarity">
    <text evidence="1">Belongs to the MINDY deubiquitinase family. FAM188 subfamily.</text>
</comment>
<dbReference type="GO" id="GO:0004843">
    <property type="term" value="F:cysteine-type deubiquitinase activity"/>
    <property type="evidence" value="ECO:0007669"/>
    <property type="project" value="UniProtKB-EC"/>
</dbReference>
<gene>
    <name evidence="4" type="ORF">HDU87_005278</name>
</gene>
<evidence type="ECO:0000256" key="1">
    <source>
        <dbReference type="ARBA" id="ARBA00011074"/>
    </source>
</evidence>
<comment type="caution">
    <text evidence="4">The sequence shown here is derived from an EMBL/GenBank/DDBJ whole genome shotgun (WGS) entry which is preliminary data.</text>
</comment>
<dbReference type="InterPro" id="IPR025257">
    <property type="entry name" value="MINDY-3/4_CD"/>
</dbReference>
<evidence type="ECO:0000313" key="4">
    <source>
        <dbReference type="EMBL" id="KAJ3176409.1"/>
    </source>
</evidence>
<sequence length="635" mass="68436">MNQFTGNHHADRLSSTPPLASRVASASELAPPSHSARAVALGLIRTYLSDLRLTKTWKALKSELATVESIESREADPDSVNFLKRAEVEYCLGVGKNKVSGGPYLETIVDMWRSGSAMPGGGGGKSPARSRSNLTAAADTKSSATGVRRMRKATEEEPAAMRVDRLAQLSVVSKPLATRLSGASSRALAAAKPLLDRSLPEVTTIASSRSLPSAISRETIGKPDLSGFHSLGTAATRYATTGPPIAVPKQQHSRPAAPPSCPAVHQMQDLELTDHISDFDEDYDDVDHSIKSVSHAKLFGNPALPSTNAAALPTDEAQYLHTLIWGSQKPTSAWLTARLERNTAPGLGYGLMQHKGGPCGLLAALQARLLMCLLRDAGPKDGWVRTDFEAALPRAVAECLWAAAGDNQTAVVAIPSTHSAPSSGPPQLTRHLLPSLSSLVAFIARHLSNLALLPILYSLILTRTQALVRADMDDASTPLIAAHGYCTQELVNLALIGVAASNVFDGVKTMDEQILKGVECATTDIGFLSLFEAFGVLEVGERYKQPRYPVWVIHADSHYTVLFAPRLDAIDARRFELWYYDGLANQDAEVVLRVTPGKNVVDEESRSELIPPIERCIRTLWRGAHVQWVNCEPIL</sequence>
<dbReference type="AlphaFoldDB" id="A0AAD5XLB6"/>
<dbReference type="SMART" id="SM01174">
    <property type="entry name" value="DUF4205"/>
    <property type="match status" value="1"/>
</dbReference>
<dbReference type="InterPro" id="IPR039785">
    <property type="entry name" value="MINY3/4"/>
</dbReference>
<protein>
    <recommendedName>
        <fullName evidence="3">Deubiquitinating enzyme MINDY-3/4 conserved domain-containing protein</fullName>
    </recommendedName>
</protein>
<dbReference type="GO" id="GO:0006508">
    <property type="term" value="P:proteolysis"/>
    <property type="evidence" value="ECO:0007669"/>
    <property type="project" value="UniProtKB-KW"/>
</dbReference>
<keyword evidence="5" id="KW-1185">Reference proteome</keyword>
<organism evidence="4 5">
    <name type="scientific">Geranomyces variabilis</name>
    <dbReference type="NCBI Taxonomy" id="109894"/>
    <lineage>
        <taxon>Eukaryota</taxon>
        <taxon>Fungi</taxon>
        <taxon>Fungi incertae sedis</taxon>
        <taxon>Chytridiomycota</taxon>
        <taxon>Chytridiomycota incertae sedis</taxon>
        <taxon>Chytridiomycetes</taxon>
        <taxon>Spizellomycetales</taxon>
        <taxon>Powellomycetaceae</taxon>
        <taxon>Geranomyces</taxon>
    </lineage>
</organism>
<evidence type="ECO:0000313" key="5">
    <source>
        <dbReference type="Proteomes" id="UP001212152"/>
    </source>
</evidence>
<dbReference type="PANTHER" id="PTHR12473">
    <property type="entry name" value="UBIQUITIN CARBOXYL-TERMINAL HYDROLASE MINDY-4-RELATED"/>
    <property type="match status" value="1"/>
</dbReference>
<dbReference type="Proteomes" id="UP001212152">
    <property type="component" value="Unassembled WGS sequence"/>
</dbReference>
<feature type="region of interest" description="Disordered" evidence="2">
    <location>
        <begin position="116"/>
        <end position="146"/>
    </location>
</feature>
<name>A0AAD5XLB6_9FUNG</name>
<accession>A0AAD5XLB6</accession>
<reference evidence="4" key="1">
    <citation type="submission" date="2020-05" db="EMBL/GenBank/DDBJ databases">
        <title>Phylogenomic resolution of chytrid fungi.</title>
        <authorList>
            <person name="Stajich J.E."/>
            <person name="Amses K."/>
            <person name="Simmons R."/>
            <person name="Seto K."/>
            <person name="Myers J."/>
            <person name="Bonds A."/>
            <person name="Quandt C.A."/>
            <person name="Barry K."/>
            <person name="Liu P."/>
            <person name="Grigoriev I."/>
            <person name="Longcore J.E."/>
            <person name="James T.Y."/>
        </authorList>
    </citation>
    <scope>NUCLEOTIDE SEQUENCE</scope>
    <source>
        <strain evidence="4">JEL0379</strain>
    </source>
</reference>
<dbReference type="Pfam" id="PF13898">
    <property type="entry name" value="MINDY-3_4_CD"/>
    <property type="match status" value="1"/>
</dbReference>
<dbReference type="GO" id="GO:1990380">
    <property type="term" value="F:K48-linked deubiquitinase activity"/>
    <property type="evidence" value="ECO:0007669"/>
    <property type="project" value="InterPro"/>
</dbReference>
<dbReference type="EMBL" id="JADGJQ010000041">
    <property type="protein sequence ID" value="KAJ3176409.1"/>
    <property type="molecule type" value="Genomic_DNA"/>
</dbReference>
<dbReference type="GO" id="GO:0071108">
    <property type="term" value="P:protein K48-linked deubiquitination"/>
    <property type="evidence" value="ECO:0007669"/>
    <property type="project" value="InterPro"/>
</dbReference>